<dbReference type="InterPro" id="IPR001182">
    <property type="entry name" value="FtsW/RodA"/>
</dbReference>
<dbReference type="eggNOG" id="COG0772">
    <property type="taxonomic scope" value="Bacteria"/>
</dbReference>
<dbReference type="GO" id="GO:0008360">
    <property type="term" value="P:regulation of cell shape"/>
    <property type="evidence" value="ECO:0007669"/>
    <property type="project" value="UniProtKB-KW"/>
</dbReference>
<dbReference type="GO" id="GO:0032153">
    <property type="term" value="C:cell division site"/>
    <property type="evidence" value="ECO:0007669"/>
    <property type="project" value="TreeGrafter"/>
</dbReference>
<dbReference type="PANTHER" id="PTHR30474:SF2">
    <property type="entry name" value="PEPTIDOGLYCAN GLYCOSYLTRANSFERASE FTSW-RELATED"/>
    <property type="match status" value="1"/>
</dbReference>
<gene>
    <name evidence="18" type="ORF">Premu_0418</name>
</gene>
<dbReference type="STRING" id="688246.Premu_0418"/>
<dbReference type="PANTHER" id="PTHR30474">
    <property type="entry name" value="CELL CYCLE PROTEIN"/>
    <property type="match status" value="1"/>
</dbReference>
<comment type="subcellular location">
    <subcellularLocation>
        <location evidence="1">Membrane</location>
        <topology evidence="1">Multi-pass membrane protein</topology>
    </subcellularLocation>
</comment>
<evidence type="ECO:0000256" key="17">
    <source>
        <dbReference type="SAM" id="Phobius"/>
    </source>
</evidence>
<evidence type="ECO:0000256" key="9">
    <source>
        <dbReference type="ARBA" id="ARBA00032370"/>
    </source>
</evidence>
<feature type="region of interest" description="Disordered" evidence="16">
    <location>
        <begin position="408"/>
        <end position="435"/>
    </location>
</feature>
<sequence>MNKRLNAIFKGDKVIWMVFFFLCLVSVIEVFSASSSLTYKTGDYLGPTAKHIGILCLGILLMLVTLNIKCRYFKLATPILLGLSVFTLLLVLVAGHAVNGAGRWLSIFGMQFQPSEIAKGTMVLSTAQILSAMQTDHGADRHAFQYIFIVWLCIVPMIMFENLSTAALLSVVIFMMMIIGRVPTRQLLRVVAAVAIIVVMALSSVLALGDEKEADDNPQSMTEMVAKNGKTIQTKKHHGLLHRMGTWKARIYNFMDNKYVPPEKVDLDKDAQTAYANIAIASSNIIGKGPGNSEERDFLPQAFSDYIYAIIIEETGLLGAFLVAMLYIILLFRTGRIANRCENNFPAFLAMGLALMLVVQALFNMCVAVGIVPVTGQPLPLISKGGTSSIINCIYIGAILSVSRTAKKNGDDTAKGQQAVTAKATTSADNTEKND</sequence>
<evidence type="ECO:0000256" key="4">
    <source>
        <dbReference type="ARBA" id="ARBA00022692"/>
    </source>
</evidence>
<organism evidence="18 19">
    <name type="scientific">Hallella multisaccharivorax DSM 17128</name>
    <dbReference type="NCBI Taxonomy" id="688246"/>
    <lineage>
        <taxon>Bacteria</taxon>
        <taxon>Pseudomonadati</taxon>
        <taxon>Bacteroidota</taxon>
        <taxon>Bacteroidia</taxon>
        <taxon>Bacteroidales</taxon>
        <taxon>Prevotellaceae</taxon>
        <taxon>Hallella</taxon>
    </lineage>
</organism>
<comment type="similarity">
    <text evidence="11">Belongs to the SEDS family. FtsW subfamily.</text>
</comment>
<protein>
    <recommendedName>
        <fullName evidence="12">Probable peptidoglycan glycosyltransferase FtsW</fullName>
        <ecNumber evidence="14">2.4.99.28</ecNumber>
    </recommendedName>
    <alternativeName>
        <fullName evidence="13">Cell division protein FtsW</fullName>
    </alternativeName>
    <alternativeName>
        <fullName evidence="10">Cell wall polymerase</fullName>
    </alternativeName>
    <alternativeName>
        <fullName evidence="9">Peptidoglycan polymerase</fullName>
    </alternativeName>
</protein>
<dbReference type="Pfam" id="PF01098">
    <property type="entry name" value="FTSW_RODA_SPOVE"/>
    <property type="match status" value="1"/>
</dbReference>
<evidence type="ECO:0000256" key="13">
    <source>
        <dbReference type="ARBA" id="ARBA00041418"/>
    </source>
</evidence>
<evidence type="ECO:0000256" key="10">
    <source>
        <dbReference type="ARBA" id="ARBA00033270"/>
    </source>
</evidence>
<evidence type="ECO:0000313" key="18">
    <source>
        <dbReference type="EMBL" id="EGN55900.1"/>
    </source>
</evidence>
<evidence type="ECO:0000256" key="1">
    <source>
        <dbReference type="ARBA" id="ARBA00004141"/>
    </source>
</evidence>
<dbReference type="AlphaFoldDB" id="F8NB82"/>
<keyword evidence="6" id="KW-0573">Peptidoglycan synthesis</keyword>
<evidence type="ECO:0000256" key="11">
    <source>
        <dbReference type="ARBA" id="ARBA00038053"/>
    </source>
</evidence>
<proteinExistence type="inferred from homology"/>
<evidence type="ECO:0000256" key="12">
    <source>
        <dbReference type="ARBA" id="ARBA00041185"/>
    </source>
</evidence>
<feature type="transmembrane region" description="Helical" evidence="17">
    <location>
        <begin position="187"/>
        <end position="208"/>
    </location>
</feature>
<dbReference type="OrthoDB" id="9812661at2"/>
<evidence type="ECO:0000313" key="19">
    <source>
        <dbReference type="Proteomes" id="UP000002772"/>
    </source>
</evidence>
<evidence type="ECO:0000256" key="3">
    <source>
        <dbReference type="ARBA" id="ARBA00022679"/>
    </source>
</evidence>
<keyword evidence="3" id="KW-0808">Transferase</keyword>
<feature type="transmembrane region" description="Helical" evidence="17">
    <location>
        <begin position="381"/>
        <end position="402"/>
    </location>
</feature>
<feature type="compositionally biased region" description="Polar residues" evidence="16">
    <location>
        <begin position="415"/>
        <end position="429"/>
    </location>
</feature>
<feature type="transmembrane region" description="Helical" evidence="17">
    <location>
        <begin position="75"/>
        <end position="98"/>
    </location>
</feature>
<name>F8NB82_9BACT</name>
<feature type="transmembrane region" description="Helical" evidence="17">
    <location>
        <begin position="353"/>
        <end position="375"/>
    </location>
</feature>
<evidence type="ECO:0000256" key="6">
    <source>
        <dbReference type="ARBA" id="ARBA00022984"/>
    </source>
</evidence>
<dbReference type="GO" id="GO:0008955">
    <property type="term" value="F:peptidoglycan glycosyltransferase activity"/>
    <property type="evidence" value="ECO:0007669"/>
    <property type="project" value="UniProtKB-EC"/>
</dbReference>
<evidence type="ECO:0000256" key="14">
    <source>
        <dbReference type="ARBA" id="ARBA00044770"/>
    </source>
</evidence>
<dbReference type="Proteomes" id="UP000002772">
    <property type="component" value="Unassembled WGS sequence"/>
</dbReference>
<evidence type="ECO:0000256" key="2">
    <source>
        <dbReference type="ARBA" id="ARBA00022676"/>
    </source>
</evidence>
<dbReference type="EMBL" id="GL945017">
    <property type="protein sequence ID" value="EGN55900.1"/>
    <property type="molecule type" value="Genomic_DNA"/>
</dbReference>
<feature type="transmembrane region" description="Helical" evidence="17">
    <location>
        <begin position="306"/>
        <end position="332"/>
    </location>
</feature>
<feature type="transmembrane region" description="Helical" evidence="17">
    <location>
        <begin position="48"/>
        <end position="68"/>
    </location>
</feature>
<dbReference type="GO" id="GO:0009252">
    <property type="term" value="P:peptidoglycan biosynthetic process"/>
    <property type="evidence" value="ECO:0007669"/>
    <property type="project" value="UniProtKB-KW"/>
</dbReference>
<keyword evidence="5" id="KW-0133">Cell shape</keyword>
<dbReference type="HOGENOM" id="CLU_029243_1_0_10"/>
<evidence type="ECO:0000256" key="5">
    <source>
        <dbReference type="ARBA" id="ARBA00022960"/>
    </source>
</evidence>
<evidence type="ECO:0000256" key="15">
    <source>
        <dbReference type="ARBA" id="ARBA00049902"/>
    </source>
</evidence>
<evidence type="ECO:0000256" key="7">
    <source>
        <dbReference type="ARBA" id="ARBA00022989"/>
    </source>
</evidence>
<keyword evidence="7 17" id="KW-1133">Transmembrane helix</keyword>
<keyword evidence="8 17" id="KW-0472">Membrane</keyword>
<dbReference type="GO" id="GO:0005886">
    <property type="term" value="C:plasma membrane"/>
    <property type="evidence" value="ECO:0007669"/>
    <property type="project" value="TreeGrafter"/>
</dbReference>
<keyword evidence="4 17" id="KW-0812">Transmembrane</keyword>
<dbReference type="EC" id="2.4.99.28" evidence="14"/>
<dbReference type="RefSeq" id="WP_007572735.1">
    <property type="nucleotide sequence ID" value="NZ_BPTS01000001.1"/>
</dbReference>
<feature type="transmembrane region" description="Helical" evidence="17">
    <location>
        <begin position="146"/>
        <end position="175"/>
    </location>
</feature>
<keyword evidence="19" id="KW-1185">Reference proteome</keyword>
<evidence type="ECO:0000256" key="16">
    <source>
        <dbReference type="SAM" id="MobiDB-lite"/>
    </source>
</evidence>
<dbReference type="GO" id="GO:0051301">
    <property type="term" value="P:cell division"/>
    <property type="evidence" value="ECO:0007669"/>
    <property type="project" value="InterPro"/>
</dbReference>
<comment type="catalytic activity">
    <reaction evidence="15">
        <text>[GlcNAc-(1-&gt;4)-Mur2Ac(oyl-L-Ala-gamma-D-Glu-L-Lys-D-Ala-D-Ala)](n)-di-trans,octa-cis-undecaprenyl diphosphate + beta-D-GlcNAc-(1-&gt;4)-Mur2Ac(oyl-L-Ala-gamma-D-Glu-L-Lys-D-Ala-D-Ala)-di-trans,octa-cis-undecaprenyl diphosphate = [GlcNAc-(1-&gt;4)-Mur2Ac(oyl-L-Ala-gamma-D-Glu-L-Lys-D-Ala-D-Ala)](n+1)-di-trans,octa-cis-undecaprenyl diphosphate + di-trans,octa-cis-undecaprenyl diphosphate + H(+)</text>
        <dbReference type="Rhea" id="RHEA:23708"/>
        <dbReference type="Rhea" id="RHEA-COMP:9602"/>
        <dbReference type="Rhea" id="RHEA-COMP:9603"/>
        <dbReference type="ChEBI" id="CHEBI:15378"/>
        <dbReference type="ChEBI" id="CHEBI:58405"/>
        <dbReference type="ChEBI" id="CHEBI:60033"/>
        <dbReference type="ChEBI" id="CHEBI:78435"/>
        <dbReference type="EC" id="2.4.99.28"/>
    </reaction>
</comment>
<keyword evidence="2" id="KW-0328">Glycosyltransferase</keyword>
<dbReference type="GO" id="GO:0015648">
    <property type="term" value="F:lipid-linked peptidoglycan transporter activity"/>
    <property type="evidence" value="ECO:0007669"/>
    <property type="project" value="TreeGrafter"/>
</dbReference>
<accession>F8NB82</accession>
<reference evidence="19" key="1">
    <citation type="journal article" date="2011" name="Stand. Genomic Sci.">
        <title>Non-contiguous finished genome sequence of the opportunistic oral pathogen Prevotella multisaccharivorax type strain (PPPA20).</title>
        <authorList>
            <person name="Pati A."/>
            <person name="Gronow S."/>
            <person name="Lu M."/>
            <person name="Lapidus A."/>
            <person name="Nolan M."/>
            <person name="Lucas S."/>
            <person name="Hammon N."/>
            <person name="Deshpande S."/>
            <person name="Cheng J.F."/>
            <person name="Tapia R."/>
            <person name="Han C."/>
            <person name="Goodwin L."/>
            <person name="Pitluck S."/>
            <person name="Liolios K."/>
            <person name="Pagani I."/>
            <person name="Mavromatis K."/>
            <person name="Mikhailova N."/>
            <person name="Huntemann M."/>
            <person name="Chen A."/>
            <person name="Palaniappan K."/>
            <person name="Land M."/>
            <person name="Hauser L."/>
            <person name="Detter J.C."/>
            <person name="Brambilla E.M."/>
            <person name="Rohde M."/>
            <person name="Goker M."/>
            <person name="Woyke T."/>
            <person name="Bristow J."/>
            <person name="Eisen J.A."/>
            <person name="Markowitz V."/>
            <person name="Hugenholtz P."/>
            <person name="Kyrpides N.C."/>
            <person name="Klenk H.P."/>
            <person name="Ivanova N."/>
        </authorList>
    </citation>
    <scope>NUCLEOTIDE SEQUENCE [LARGE SCALE GENOMIC DNA]</scope>
    <source>
        <strain evidence="19">DSM 17128</strain>
    </source>
</reference>
<evidence type="ECO:0000256" key="8">
    <source>
        <dbReference type="ARBA" id="ARBA00023136"/>
    </source>
</evidence>